<dbReference type="InterPro" id="IPR050266">
    <property type="entry name" value="AB_hydrolase_sf"/>
</dbReference>
<proteinExistence type="predicted"/>
<comment type="caution">
    <text evidence="2">The sequence shown here is derived from an EMBL/GenBank/DDBJ whole genome shotgun (WGS) entry which is preliminary data.</text>
</comment>
<accession>A0A9D1H650</accession>
<reference evidence="2" key="2">
    <citation type="journal article" date="2021" name="PeerJ">
        <title>Extensive microbial diversity within the chicken gut microbiome revealed by metagenomics and culture.</title>
        <authorList>
            <person name="Gilroy R."/>
            <person name="Ravi A."/>
            <person name="Getino M."/>
            <person name="Pursley I."/>
            <person name="Horton D.L."/>
            <person name="Alikhan N.F."/>
            <person name="Baker D."/>
            <person name="Gharbi K."/>
            <person name="Hall N."/>
            <person name="Watson M."/>
            <person name="Adriaenssens E.M."/>
            <person name="Foster-Nyarko E."/>
            <person name="Jarju S."/>
            <person name="Secka A."/>
            <person name="Antonio M."/>
            <person name="Oren A."/>
            <person name="Chaudhuri R.R."/>
            <person name="La Ragione R."/>
            <person name="Hildebrand F."/>
            <person name="Pallen M.J."/>
        </authorList>
    </citation>
    <scope>NUCLEOTIDE SEQUENCE</scope>
    <source>
        <strain evidence="2">ChiBcec7-5410</strain>
    </source>
</reference>
<dbReference type="Pfam" id="PF00561">
    <property type="entry name" value="Abhydrolase_1"/>
    <property type="match status" value="1"/>
</dbReference>
<protein>
    <submittedName>
        <fullName evidence="2">Alpha/beta hydrolase</fullName>
    </submittedName>
</protein>
<dbReference type="PROSITE" id="PS51257">
    <property type="entry name" value="PROKAR_LIPOPROTEIN"/>
    <property type="match status" value="1"/>
</dbReference>
<dbReference type="Gene3D" id="3.40.50.1820">
    <property type="entry name" value="alpha/beta hydrolase"/>
    <property type="match status" value="1"/>
</dbReference>
<dbReference type="Proteomes" id="UP000824160">
    <property type="component" value="Unassembled WGS sequence"/>
</dbReference>
<reference evidence="2" key="1">
    <citation type="submission" date="2020-10" db="EMBL/GenBank/DDBJ databases">
        <authorList>
            <person name="Gilroy R."/>
        </authorList>
    </citation>
    <scope>NUCLEOTIDE SEQUENCE</scope>
    <source>
        <strain evidence="2">ChiBcec7-5410</strain>
    </source>
</reference>
<dbReference type="SUPFAM" id="SSF53474">
    <property type="entry name" value="alpha/beta-Hydrolases"/>
    <property type="match status" value="1"/>
</dbReference>
<evidence type="ECO:0000313" key="2">
    <source>
        <dbReference type="EMBL" id="HIT94251.1"/>
    </source>
</evidence>
<dbReference type="EMBL" id="DVLW01000097">
    <property type="protein sequence ID" value="HIT94251.1"/>
    <property type="molecule type" value="Genomic_DNA"/>
</dbReference>
<organism evidence="2 3">
    <name type="scientific">Candidatus Faecivivens stercoripullorum</name>
    <dbReference type="NCBI Taxonomy" id="2840805"/>
    <lineage>
        <taxon>Bacteria</taxon>
        <taxon>Bacillati</taxon>
        <taxon>Bacillota</taxon>
        <taxon>Clostridia</taxon>
        <taxon>Eubacteriales</taxon>
        <taxon>Oscillospiraceae</taxon>
        <taxon>Oscillospiraceae incertae sedis</taxon>
        <taxon>Candidatus Faecivivens</taxon>
    </lineage>
</organism>
<dbReference type="GO" id="GO:0016787">
    <property type="term" value="F:hydrolase activity"/>
    <property type="evidence" value="ECO:0007669"/>
    <property type="project" value="UniProtKB-KW"/>
</dbReference>
<dbReference type="InterPro" id="IPR029058">
    <property type="entry name" value="AB_hydrolase_fold"/>
</dbReference>
<dbReference type="AlphaFoldDB" id="A0A9D1H650"/>
<feature type="domain" description="AB hydrolase-1" evidence="1">
    <location>
        <begin position="38"/>
        <end position="256"/>
    </location>
</feature>
<keyword evidence="2" id="KW-0378">Hydrolase</keyword>
<dbReference type="PANTHER" id="PTHR43798">
    <property type="entry name" value="MONOACYLGLYCEROL LIPASE"/>
    <property type="match status" value="1"/>
</dbReference>
<evidence type="ECO:0000313" key="3">
    <source>
        <dbReference type="Proteomes" id="UP000824160"/>
    </source>
</evidence>
<dbReference type="InterPro" id="IPR000073">
    <property type="entry name" value="AB_hydrolase_1"/>
</dbReference>
<evidence type="ECO:0000259" key="1">
    <source>
        <dbReference type="Pfam" id="PF00561"/>
    </source>
</evidence>
<sequence length="279" mass="31758">MKTIQVNGVTLAYEEFGTGDQYLISTQNFFFSGCHMELLGKEPYHYHTFLIYMRGYNQSSHIFDTEPKDYATIWSEDVIAFAKAMGIPSFYYTGVSHGNIAGWYIAFHHPELLRGFACVDGTAFYKPTPPVIPRQSDGIEKMAGNRELLKTIAWNEEWPTQNPQRLSRREFCRKQHLDILTARAPEEFTVRNISMNCSGARSMEEYLDAVSKIPVPVMLLGGALDPLAIPEEMLTLARTIPGAQMKMYQHYGHGAADECPEIFARDCDRFFRDTTGRVL</sequence>
<name>A0A9D1H650_9FIRM</name>
<gene>
    <name evidence="2" type="ORF">IAC43_03630</name>
</gene>